<dbReference type="EMBL" id="MVGJ01000212">
    <property type="protein sequence ID" value="OOL79670.1"/>
    <property type="molecule type" value="Genomic_DNA"/>
</dbReference>
<comment type="caution">
    <text evidence="1">The sequence shown here is derived from an EMBL/GenBank/DDBJ whole genome shotgun (WGS) entry which is preliminary data.</text>
</comment>
<evidence type="ECO:0000313" key="2">
    <source>
        <dbReference type="Proteomes" id="UP000191171"/>
    </source>
</evidence>
<sequence>MQVKGGKCMIINDNGREYDTEKIEEYSSYTQGLIKRLIYVRYVGIRDLLSDNCCSKYKVNQVREALNKDNNVERIKNVFGYSIEEINYYIDFAEAFIPMVR</sequence>
<name>A0A1S8JEA1_ENTFC</name>
<proteinExistence type="predicted"/>
<evidence type="ECO:0000313" key="1">
    <source>
        <dbReference type="EMBL" id="OOL79670.1"/>
    </source>
</evidence>
<accession>A0A1S8JEA1</accession>
<dbReference type="AlphaFoldDB" id="A0A1S8JEA1"/>
<protein>
    <submittedName>
        <fullName evidence="1">Uncharacterized protein</fullName>
    </submittedName>
</protein>
<gene>
    <name evidence="1" type="ORF">B1P95_15360</name>
</gene>
<organism evidence="1 2">
    <name type="scientific">Enterococcus faecium</name>
    <name type="common">Streptococcus faecium</name>
    <dbReference type="NCBI Taxonomy" id="1352"/>
    <lineage>
        <taxon>Bacteria</taxon>
        <taxon>Bacillati</taxon>
        <taxon>Bacillota</taxon>
        <taxon>Bacilli</taxon>
        <taxon>Lactobacillales</taxon>
        <taxon>Enterococcaceae</taxon>
        <taxon>Enterococcus</taxon>
    </lineage>
</organism>
<reference evidence="1 2" key="1">
    <citation type="submission" date="2017-02" db="EMBL/GenBank/DDBJ databases">
        <title>Clonality and virulence of isolates of VRE in Hematopoietic Stem Cell Transplanted (HSCT) patients.</title>
        <authorList>
            <person name="Marchi A.P."/>
            <person name="Martins R.C."/>
            <person name="Marie S.K."/>
            <person name="Levin A.S."/>
            <person name="Costa S.F."/>
        </authorList>
    </citation>
    <scope>NUCLEOTIDE SEQUENCE [LARGE SCALE GENOMIC DNA]</scope>
    <source>
        <strain evidence="1 2">LIM1759</strain>
    </source>
</reference>
<dbReference type="Proteomes" id="UP000191171">
    <property type="component" value="Unassembled WGS sequence"/>
</dbReference>